<dbReference type="PANTHER" id="PTHR13771">
    <property type="entry name" value="INTERCELLULAR ADHESION MOLECULE"/>
    <property type="match status" value="1"/>
</dbReference>
<sequence>TVVEVLSPETCITTTIWHFGIFEGWLHVESVEAPPATTGQYVVWSVPSMTEWSIKPACYALSEEGGQCDIDLVVTVYQPPERVSLSLVNHTGPLLEGERYTLQCTVHNVAPVEKLAVTFYSGGRALARLRSGNNTEKTPVTKVFTLDISPGKADDGAEYRCEARLDLGPEGPEHPPVVASLRESLNCEVAGNPQPVVTWYRDGQVVALPARSDRKHAGKYTIWTKGLLGQKNFTVEVEVLDNSGDVSSQFLLCFCGT</sequence>
<dbReference type="InterPro" id="IPR047012">
    <property type="entry name" value="ICAM_VCAM"/>
</dbReference>
<evidence type="ECO:0000259" key="1">
    <source>
        <dbReference type="PROSITE" id="PS50835"/>
    </source>
</evidence>
<dbReference type="InterPro" id="IPR013783">
    <property type="entry name" value="Ig-like_fold"/>
</dbReference>
<dbReference type="AlphaFoldDB" id="A0A672FMR7"/>
<dbReference type="SUPFAM" id="SSF48726">
    <property type="entry name" value="Immunoglobulin"/>
    <property type="match status" value="2"/>
</dbReference>
<proteinExistence type="predicted"/>
<reference evidence="2" key="2">
    <citation type="submission" date="2025-08" db="UniProtKB">
        <authorList>
            <consortium name="Ensembl"/>
        </authorList>
    </citation>
    <scope>IDENTIFICATION</scope>
</reference>
<protein>
    <submittedName>
        <fullName evidence="2">Intercellular adhesion molecule 1-like</fullName>
    </submittedName>
</protein>
<accession>A0A672FMR7</accession>
<dbReference type="GO" id="GO:0007155">
    <property type="term" value="P:cell adhesion"/>
    <property type="evidence" value="ECO:0007669"/>
    <property type="project" value="InterPro"/>
</dbReference>
<dbReference type="Gene3D" id="2.60.40.10">
    <property type="entry name" value="Immunoglobulins"/>
    <property type="match status" value="2"/>
</dbReference>
<dbReference type="InterPro" id="IPR007110">
    <property type="entry name" value="Ig-like_dom"/>
</dbReference>
<reference evidence="2" key="3">
    <citation type="submission" date="2025-09" db="UniProtKB">
        <authorList>
            <consortium name="Ensembl"/>
        </authorList>
    </citation>
    <scope>IDENTIFICATION</scope>
</reference>
<keyword evidence="3" id="KW-1185">Reference proteome</keyword>
<dbReference type="Proteomes" id="UP000472267">
    <property type="component" value="Chromosome 6"/>
</dbReference>
<dbReference type="PROSITE" id="PS50835">
    <property type="entry name" value="IG_LIKE"/>
    <property type="match status" value="2"/>
</dbReference>
<evidence type="ECO:0000313" key="2">
    <source>
        <dbReference type="Ensembl" id="ENSSFAP00005007923.1"/>
    </source>
</evidence>
<dbReference type="Ensembl" id="ENSSFAT00005008322.1">
    <property type="protein sequence ID" value="ENSSFAP00005007923.1"/>
    <property type="gene ID" value="ENSSFAG00005004667.1"/>
</dbReference>
<feature type="domain" description="Ig-like" evidence="1">
    <location>
        <begin position="80"/>
        <end position="179"/>
    </location>
</feature>
<organism evidence="2 3">
    <name type="scientific">Salarias fasciatus</name>
    <name type="common">Jewelled blenny</name>
    <name type="synonym">Blennius fasciatus</name>
    <dbReference type="NCBI Taxonomy" id="181472"/>
    <lineage>
        <taxon>Eukaryota</taxon>
        <taxon>Metazoa</taxon>
        <taxon>Chordata</taxon>
        <taxon>Craniata</taxon>
        <taxon>Vertebrata</taxon>
        <taxon>Euteleostomi</taxon>
        <taxon>Actinopterygii</taxon>
        <taxon>Neopterygii</taxon>
        <taxon>Teleostei</taxon>
        <taxon>Neoteleostei</taxon>
        <taxon>Acanthomorphata</taxon>
        <taxon>Ovalentaria</taxon>
        <taxon>Blenniimorphae</taxon>
        <taxon>Blenniiformes</taxon>
        <taxon>Blennioidei</taxon>
        <taxon>Blenniidae</taxon>
        <taxon>Salariinae</taxon>
        <taxon>Salarias</taxon>
    </lineage>
</organism>
<gene>
    <name evidence="2" type="primary">LOC115390314</name>
</gene>
<evidence type="ECO:0000313" key="3">
    <source>
        <dbReference type="Proteomes" id="UP000472267"/>
    </source>
</evidence>
<dbReference type="PANTHER" id="PTHR13771:SF9">
    <property type="entry name" value="INTERCELLULAR ADHESION MOLECULE 5"/>
    <property type="match status" value="1"/>
</dbReference>
<dbReference type="InterPro" id="IPR036179">
    <property type="entry name" value="Ig-like_dom_sf"/>
</dbReference>
<name>A0A672FMR7_SALFA</name>
<feature type="domain" description="Ig-like" evidence="1">
    <location>
        <begin position="184"/>
        <end position="257"/>
    </location>
</feature>
<reference evidence="2" key="1">
    <citation type="submission" date="2019-06" db="EMBL/GenBank/DDBJ databases">
        <authorList>
            <consortium name="Wellcome Sanger Institute Data Sharing"/>
        </authorList>
    </citation>
    <scope>NUCLEOTIDE SEQUENCE [LARGE SCALE GENOMIC DNA]</scope>
</reference>
<dbReference type="GO" id="GO:0005178">
    <property type="term" value="F:integrin binding"/>
    <property type="evidence" value="ECO:0007669"/>
    <property type="project" value="InterPro"/>
</dbReference>